<protein>
    <submittedName>
        <fullName evidence="1">Uncharacterized protein</fullName>
    </submittedName>
</protein>
<sequence length="219" mass="25558">MGGSRLETEIKEDLNKIVRVKDKVRIDLNSHVIFPERLYENLKRASWKNIVNINIDFLKGNVCCTWEHFGPLWEETLPAVDDLISLNKKGYMSIDSSPYYPPEVNLMEEYLCGMMNSYKKAKKLIDKLKQYDYLIITYQFGIKTKPKNTFDAKKASKYLNSTALKNFTKFYKKDEISLMNELYDNKIIVIKEPVQIDIISIANKDVKLIKLVLKTINTL</sequence>
<dbReference type="EMBL" id="MN740351">
    <property type="protein sequence ID" value="QHU02027.1"/>
    <property type="molecule type" value="Genomic_DNA"/>
</dbReference>
<organism evidence="1">
    <name type="scientific">viral metagenome</name>
    <dbReference type="NCBI Taxonomy" id="1070528"/>
    <lineage>
        <taxon>unclassified sequences</taxon>
        <taxon>metagenomes</taxon>
        <taxon>organismal metagenomes</taxon>
    </lineage>
</organism>
<reference evidence="1" key="1">
    <citation type="journal article" date="2020" name="Nature">
        <title>Giant virus diversity and host interactions through global metagenomics.</title>
        <authorList>
            <person name="Schulz F."/>
            <person name="Roux S."/>
            <person name="Paez-Espino D."/>
            <person name="Jungbluth S."/>
            <person name="Walsh D.A."/>
            <person name="Denef V.J."/>
            <person name="McMahon K.D."/>
            <person name="Konstantinidis K.T."/>
            <person name="Eloe-Fadrosh E.A."/>
            <person name="Kyrpides N.C."/>
            <person name="Woyke T."/>
        </authorList>
    </citation>
    <scope>NUCLEOTIDE SEQUENCE</scope>
    <source>
        <strain evidence="1">GVMAG-M-3300025880-56</strain>
    </source>
</reference>
<dbReference type="AlphaFoldDB" id="A0A6C0JBU7"/>
<name>A0A6C0JBU7_9ZZZZ</name>
<proteinExistence type="predicted"/>
<evidence type="ECO:0000313" key="1">
    <source>
        <dbReference type="EMBL" id="QHU02027.1"/>
    </source>
</evidence>
<accession>A0A6C0JBU7</accession>